<dbReference type="GeneID" id="25300586"/>
<protein>
    <submittedName>
        <fullName evidence="10">Unplaced genomic scaffold supercont1.1, whole genome shotgun sequence</fullName>
    </submittedName>
</protein>
<dbReference type="Pfam" id="PF00083">
    <property type="entry name" value="Sugar_tr"/>
    <property type="match status" value="1"/>
</dbReference>
<dbReference type="InterPro" id="IPR005829">
    <property type="entry name" value="Sugar_transporter_CS"/>
</dbReference>
<evidence type="ECO:0000256" key="8">
    <source>
        <dbReference type="SAM" id="Phobius"/>
    </source>
</evidence>
<dbReference type="PANTHER" id="PTHR48022">
    <property type="entry name" value="PLASTIDIC GLUCOSE TRANSPORTER 4"/>
    <property type="match status" value="1"/>
</dbReference>
<evidence type="ECO:0000256" key="6">
    <source>
        <dbReference type="ARBA" id="ARBA00023136"/>
    </source>
</evidence>
<dbReference type="AlphaFoldDB" id="A0A0D2HML3"/>
<dbReference type="PROSITE" id="PS00216">
    <property type="entry name" value="SUGAR_TRANSPORT_1"/>
    <property type="match status" value="1"/>
</dbReference>
<keyword evidence="4 8" id="KW-0812">Transmembrane</keyword>
<keyword evidence="11" id="KW-1185">Reference proteome</keyword>
<comment type="similarity">
    <text evidence="2 7">Belongs to the major facilitator superfamily. Sugar transporter (TC 2.A.1.1) family.</text>
</comment>
<dbReference type="RefSeq" id="XP_013289512.1">
    <property type="nucleotide sequence ID" value="XM_013434058.1"/>
</dbReference>
<evidence type="ECO:0000256" key="4">
    <source>
        <dbReference type="ARBA" id="ARBA00022692"/>
    </source>
</evidence>
<feature type="transmembrane region" description="Helical" evidence="8">
    <location>
        <begin position="476"/>
        <end position="494"/>
    </location>
</feature>
<dbReference type="OrthoDB" id="6133115at2759"/>
<reference evidence="10 11" key="1">
    <citation type="submission" date="2015-01" db="EMBL/GenBank/DDBJ databases">
        <title>The Genome Sequence of Fonsecaea pedrosoi CBS 271.37.</title>
        <authorList>
            <consortium name="The Broad Institute Genomics Platform"/>
            <person name="Cuomo C."/>
            <person name="de Hoog S."/>
            <person name="Gorbushina A."/>
            <person name="Stielow B."/>
            <person name="Teixiera M."/>
            <person name="Abouelleil A."/>
            <person name="Chapman S.B."/>
            <person name="Priest M."/>
            <person name="Young S.K."/>
            <person name="Wortman J."/>
            <person name="Nusbaum C."/>
            <person name="Birren B."/>
        </authorList>
    </citation>
    <scope>NUCLEOTIDE SEQUENCE [LARGE SCALE GENOMIC DNA]</scope>
    <source>
        <strain evidence="10 11">CBS 271.37</strain>
    </source>
</reference>
<proteinExistence type="inferred from homology"/>
<feature type="transmembrane region" description="Helical" evidence="8">
    <location>
        <begin position="175"/>
        <end position="193"/>
    </location>
</feature>
<dbReference type="PANTHER" id="PTHR48022:SF13">
    <property type="entry name" value="MAJOR FACILITATOR SUPERFAMILY (MFS) PROFILE DOMAIN-CONTAINING PROTEIN"/>
    <property type="match status" value="1"/>
</dbReference>
<feature type="transmembrane region" description="Helical" evidence="8">
    <location>
        <begin position="506"/>
        <end position="524"/>
    </location>
</feature>
<dbReference type="NCBIfam" id="TIGR00879">
    <property type="entry name" value="SP"/>
    <property type="match status" value="1"/>
</dbReference>
<keyword evidence="6 8" id="KW-0472">Membrane</keyword>
<feature type="transmembrane region" description="Helical" evidence="8">
    <location>
        <begin position="436"/>
        <end position="455"/>
    </location>
</feature>
<keyword evidence="3 7" id="KW-0813">Transport</keyword>
<dbReference type="GO" id="GO:0005351">
    <property type="term" value="F:carbohydrate:proton symporter activity"/>
    <property type="evidence" value="ECO:0007669"/>
    <property type="project" value="TreeGrafter"/>
</dbReference>
<comment type="subcellular location">
    <subcellularLocation>
        <location evidence="1">Membrane</location>
        <topology evidence="1">Multi-pass membrane protein</topology>
    </subcellularLocation>
</comment>
<sequence>MASPEKISDPTAQTVERIGSIDKSKDNERLNIYLVSQVVAVKEVRGSEAFNEALIREDVPMLHPRTLQLFACLLIGFFCQTMNGYDTMLFGGLLNNKEYFLKHFHGENKGIWAGLITSMYQIGGVSALPFVGPCIDQWGRRVGMFIGSILIIVGTVVQGLTSANASEGQMMGGRFVLGFGVTIAAAAGPIWIVETAHPKYRGIITGLCNTTWLAGSILSSGATRGGLNIKGNNSWLIPIWLQMVFPGFIAIFAFFLPESPRWVYASGKRQKAHDILTKWHGYGNPDSAWVRLQLNEYEEYLELDGSDKRWWDYRALFNKKSSLYRTAVACWFSAFTQWCGNGPLSYFMSAVLDTAGVNTSIGKANVQLGYSVEQFCFAVFGAHFVERFGRRKMMLAGFFGVSVIWVCMTASAGTLANSLVSGSVDDSDAVFSNKTAGNAVLAFIFIFGAWYSFNITPLQALYPVEVFSFEIRAKGMAFQSFFVNAAGLINQFAWPVAIKEIQWKTYIIFVVWTFVQGVLAYFFFPETKKRTLEELDKIFEAKNPVKYSTQSRTLAITEDNTVVAVDIDKV</sequence>
<evidence type="ECO:0000256" key="3">
    <source>
        <dbReference type="ARBA" id="ARBA00022448"/>
    </source>
</evidence>
<evidence type="ECO:0000256" key="1">
    <source>
        <dbReference type="ARBA" id="ARBA00004141"/>
    </source>
</evidence>
<feature type="transmembrane region" description="Helical" evidence="8">
    <location>
        <begin position="142"/>
        <end position="163"/>
    </location>
</feature>
<feature type="transmembrane region" description="Helical" evidence="8">
    <location>
        <begin position="235"/>
        <end position="256"/>
    </location>
</feature>
<name>A0A0D2HML3_9EURO</name>
<feature type="domain" description="Major facilitator superfamily (MFS) profile" evidence="9">
    <location>
        <begin position="72"/>
        <end position="528"/>
    </location>
</feature>
<evidence type="ECO:0000313" key="10">
    <source>
        <dbReference type="EMBL" id="KIW85704.1"/>
    </source>
</evidence>
<evidence type="ECO:0000256" key="2">
    <source>
        <dbReference type="ARBA" id="ARBA00010992"/>
    </source>
</evidence>
<dbReference type="Gene3D" id="1.20.1250.20">
    <property type="entry name" value="MFS general substrate transporter like domains"/>
    <property type="match status" value="1"/>
</dbReference>
<gene>
    <name evidence="10" type="ORF">Z517_01096</name>
</gene>
<dbReference type="InterPro" id="IPR003663">
    <property type="entry name" value="Sugar/inositol_transpt"/>
</dbReference>
<feature type="transmembrane region" description="Helical" evidence="8">
    <location>
        <begin position="395"/>
        <end position="416"/>
    </location>
</feature>
<dbReference type="FunFam" id="1.20.1250.20:FF:000134">
    <property type="entry name" value="MFS sugar transporter protein"/>
    <property type="match status" value="1"/>
</dbReference>
<evidence type="ECO:0000256" key="7">
    <source>
        <dbReference type="RuleBase" id="RU003346"/>
    </source>
</evidence>
<dbReference type="HOGENOM" id="CLU_001265_30_13_1"/>
<evidence type="ECO:0000256" key="5">
    <source>
        <dbReference type="ARBA" id="ARBA00022989"/>
    </source>
</evidence>
<dbReference type="EMBL" id="KN846969">
    <property type="protein sequence ID" value="KIW85704.1"/>
    <property type="molecule type" value="Genomic_DNA"/>
</dbReference>
<organism evidence="10 11">
    <name type="scientific">Fonsecaea pedrosoi CBS 271.37</name>
    <dbReference type="NCBI Taxonomy" id="1442368"/>
    <lineage>
        <taxon>Eukaryota</taxon>
        <taxon>Fungi</taxon>
        <taxon>Dikarya</taxon>
        <taxon>Ascomycota</taxon>
        <taxon>Pezizomycotina</taxon>
        <taxon>Eurotiomycetes</taxon>
        <taxon>Chaetothyriomycetidae</taxon>
        <taxon>Chaetothyriales</taxon>
        <taxon>Herpotrichiellaceae</taxon>
        <taxon>Fonsecaea</taxon>
    </lineage>
</organism>
<dbReference type="InterPro" id="IPR050360">
    <property type="entry name" value="MFS_Sugar_Transporters"/>
</dbReference>
<dbReference type="SUPFAM" id="SSF103473">
    <property type="entry name" value="MFS general substrate transporter"/>
    <property type="match status" value="1"/>
</dbReference>
<evidence type="ECO:0000313" key="11">
    <source>
        <dbReference type="Proteomes" id="UP000053029"/>
    </source>
</evidence>
<feature type="transmembrane region" description="Helical" evidence="8">
    <location>
        <begin position="69"/>
        <end position="90"/>
    </location>
</feature>
<feature type="transmembrane region" description="Helical" evidence="8">
    <location>
        <begin position="110"/>
        <end position="130"/>
    </location>
</feature>
<dbReference type="GO" id="GO:0016020">
    <property type="term" value="C:membrane"/>
    <property type="evidence" value="ECO:0007669"/>
    <property type="project" value="UniProtKB-SubCell"/>
</dbReference>
<dbReference type="VEuPathDB" id="FungiDB:Z517_01096"/>
<evidence type="ECO:0000259" key="9">
    <source>
        <dbReference type="PROSITE" id="PS50850"/>
    </source>
</evidence>
<accession>A0A0D2HML3</accession>
<feature type="transmembrane region" description="Helical" evidence="8">
    <location>
        <begin position="200"/>
        <end position="223"/>
    </location>
</feature>
<dbReference type="InterPro" id="IPR036259">
    <property type="entry name" value="MFS_trans_sf"/>
</dbReference>
<dbReference type="InterPro" id="IPR005828">
    <property type="entry name" value="MFS_sugar_transport-like"/>
</dbReference>
<dbReference type="PROSITE" id="PS50850">
    <property type="entry name" value="MFS"/>
    <property type="match status" value="1"/>
</dbReference>
<keyword evidence="5 8" id="KW-1133">Transmembrane helix</keyword>
<dbReference type="Proteomes" id="UP000053029">
    <property type="component" value="Unassembled WGS sequence"/>
</dbReference>
<dbReference type="InterPro" id="IPR020846">
    <property type="entry name" value="MFS_dom"/>
</dbReference>